<gene>
    <name evidence="5" type="ORF">TEA_006658</name>
</gene>
<organism evidence="5 6">
    <name type="scientific">Camellia sinensis var. sinensis</name>
    <name type="common">China tea</name>
    <dbReference type="NCBI Taxonomy" id="542762"/>
    <lineage>
        <taxon>Eukaryota</taxon>
        <taxon>Viridiplantae</taxon>
        <taxon>Streptophyta</taxon>
        <taxon>Embryophyta</taxon>
        <taxon>Tracheophyta</taxon>
        <taxon>Spermatophyta</taxon>
        <taxon>Magnoliopsida</taxon>
        <taxon>eudicotyledons</taxon>
        <taxon>Gunneridae</taxon>
        <taxon>Pentapetalae</taxon>
        <taxon>asterids</taxon>
        <taxon>Ericales</taxon>
        <taxon>Theaceae</taxon>
        <taxon>Camellia</taxon>
    </lineage>
</organism>
<dbReference type="GO" id="GO:0005634">
    <property type="term" value="C:nucleus"/>
    <property type="evidence" value="ECO:0007669"/>
    <property type="project" value="TreeGrafter"/>
</dbReference>
<evidence type="ECO:0000256" key="2">
    <source>
        <dbReference type="ARBA" id="ARBA00022776"/>
    </source>
</evidence>
<evidence type="ECO:0000256" key="3">
    <source>
        <dbReference type="ARBA" id="ARBA00023242"/>
    </source>
</evidence>
<keyword evidence="1" id="KW-0132">Cell division</keyword>
<keyword evidence="4" id="KW-0131">Cell cycle</keyword>
<evidence type="ECO:0000256" key="4">
    <source>
        <dbReference type="ARBA" id="ARBA00023306"/>
    </source>
</evidence>
<comment type="caution">
    <text evidence="5">The sequence shown here is derived from an EMBL/GenBank/DDBJ whole genome shotgun (WGS) entry which is preliminary data.</text>
</comment>
<dbReference type="GO" id="GO:0051301">
    <property type="term" value="P:cell division"/>
    <property type="evidence" value="ECO:0007669"/>
    <property type="project" value="UniProtKB-KW"/>
</dbReference>
<dbReference type="GO" id="GO:0008278">
    <property type="term" value="C:cohesin complex"/>
    <property type="evidence" value="ECO:0007669"/>
    <property type="project" value="TreeGrafter"/>
</dbReference>
<evidence type="ECO:0000256" key="1">
    <source>
        <dbReference type="ARBA" id="ARBA00022618"/>
    </source>
</evidence>
<dbReference type="PANTHER" id="PTHR18937:SF12">
    <property type="entry name" value="STRUCTURAL MAINTENANCE OF CHROMOSOMES PROTEIN"/>
    <property type="match status" value="1"/>
</dbReference>
<keyword evidence="3" id="KW-0539">Nucleus</keyword>
<sequence length="292" mass="33313">MHGNEGCNLESQTLEKAILFAVGNTLVCDDLGEAKALSWSGERHKVVTVDGTLLTKSGTMTGGTSGGMEARSHKWDDKKIEGLKKKTEGFELELEELGSITEMQLKESEASGKISGLEKKIYLNLTFAMNWMSNAYSYTIVLTVLTNDLDGFYCLQLEKAITERASKILSLEKRINEIVDRIYKKFKWKFKSEVCEKDIQEWKKKISNATTSISKLNRQIKSKDMKMYWRVIVCLIQCRIRPKRSRKREFWGRKFKTGGNEELMLATGTGGVTRLRHDLKLCSAYLCTLEFM</sequence>
<dbReference type="GO" id="GO:0007062">
    <property type="term" value="P:sister chromatid cohesion"/>
    <property type="evidence" value="ECO:0007669"/>
    <property type="project" value="TreeGrafter"/>
</dbReference>
<dbReference type="Gene3D" id="3.30.70.1620">
    <property type="match status" value="1"/>
</dbReference>
<accession>A0A4S4EZP2</accession>
<evidence type="ECO:0000313" key="5">
    <source>
        <dbReference type="EMBL" id="THG21976.1"/>
    </source>
</evidence>
<dbReference type="AlphaFoldDB" id="A0A4S4EZP2"/>
<evidence type="ECO:0000313" key="6">
    <source>
        <dbReference type="Proteomes" id="UP000306102"/>
    </source>
</evidence>
<proteinExistence type="predicted"/>
<name>A0A4S4EZP2_CAMSN</name>
<keyword evidence="6" id="KW-1185">Reference proteome</keyword>
<dbReference type="SUPFAM" id="SSF75553">
    <property type="entry name" value="Smc hinge domain"/>
    <property type="match status" value="1"/>
</dbReference>
<dbReference type="EMBL" id="SDRB02001057">
    <property type="protein sequence ID" value="THG21976.1"/>
    <property type="molecule type" value="Genomic_DNA"/>
</dbReference>
<dbReference type="GO" id="GO:0003677">
    <property type="term" value="F:DNA binding"/>
    <property type="evidence" value="ECO:0007669"/>
    <property type="project" value="TreeGrafter"/>
</dbReference>
<keyword evidence="2" id="KW-0498">Mitosis</keyword>
<dbReference type="PANTHER" id="PTHR18937">
    <property type="entry name" value="STRUCTURAL MAINTENANCE OF CHROMOSOMES SMC FAMILY MEMBER"/>
    <property type="match status" value="1"/>
</dbReference>
<protein>
    <submittedName>
        <fullName evidence="5">Uncharacterized protein</fullName>
    </submittedName>
</protein>
<dbReference type="InterPro" id="IPR036277">
    <property type="entry name" value="SMC_hinge_sf"/>
</dbReference>
<dbReference type="GO" id="GO:0005524">
    <property type="term" value="F:ATP binding"/>
    <property type="evidence" value="ECO:0007669"/>
    <property type="project" value="InterPro"/>
</dbReference>
<reference evidence="5 6" key="1">
    <citation type="journal article" date="2018" name="Proc. Natl. Acad. Sci. U.S.A.">
        <title>Draft genome sequence of Camellia sinensis var. sinensis provides insights into the evolution of the tea genome and tea quality.</title>
        <authorList>
            <person name="Wei C."/>
            <person name="Yang H."/>
            <person name="Wang S."/>
            <person name="Zhao J."/>
            <person name="Liu C."/>
            <person name="Gao L."/>
            <person name="Xia E."/>
            <person name="Lu Y."/>
            <person name="Tai Y."/>
            <person name="She G."/>
            <person name="Sun J."/>
            <person name="Cao H."/>
            <person name="Tong W."/>
            <person name="Gao Q."/>
            <person name="Li Y."/>
            <person name="Deng W."/>
            <person name="Jiang X."/>
            <person name="Wang W."/>
            <person name="Chen Q."/>
            <person name="Zhang S."/>
            <person name="Li H."/>
            <person name="Wu J."/>
            <person name="Wang P."/>
            <person name="Li P."/>
            <person name="Shi C."/>
            <person name="Zheng F."/>
            <person name="Jian J."/>
            <person name="Huang B."/>
            <person name="Shan D."/>
            <person name="Shi M."/>
            <person name="Fang C."/>
            <person name="Yue Y."/>
            <person name="Li F."/>
            <person name="Li D."/>
            <person name="Wei S."/>
            <person name="Han B."/>
            <person name="Jiang C."/>
            <person name="Yin Y."/>
            <person name="Xia T."/>
            <person name="Zhang Z."/>
            <person name="Bennetzen J.L."/>
            <person name="Zhao S."/>
            <person name="Wan X."/>
        </authorList>
    </citation>
    <scope>NUCLEOTIDE SEQUENCE [LARGE SCALE GENOMIC DNA]</scope>
    <source>
        <strain evidence="6">cv. Shuchazao</strain>
        <tissue evidence="5">Leaf</tissue>
    </source>
</reference>
<dbReference type="Proteomes" id="UP000306102">
    <property type="component" value="Unassembled WGS sequence"/>
</dbReference>
<dbReference type="STRING" id="542762.A0A4S4EZP2"/>